<reference evidence="8 9" key="1">
    <citation type="submission" date="2024-10" db="EMBL/GenBank/DDBJ databases">
        <title>Updated reference genomes for cyclostephanoid diatoms.</title>
        <authorList>
            <person name="Roberts W.R."/>
            <person name="Alverson A.J."/>
        </authorList>
    </citation>
    <scope>NUCLEOTIDE SEQUENCE [LARGE SCALE GENOMIC DNA]</scope>
    <source>
        <strain evidence="8 9">AJA010-31</strain>
    </source>
</reference>
<name>A0ABD3N3B4_9STRA</name>
<protein>
    <recommendedName>
        <fullName evidence="7">Phospholipid/glycerol acyltransferase domain-containing protein</fullName>
    </recommendedName>
</protein>
<dbReference type="AlphaFoldDB" id="A0ABD3N3B4"/>
<sequence length="342" mass="38427">MKCYLLFAIALNIQRADSLLTFHRPVVKRQSVRLNVGISHIPPTKYDGSTVPDRTGKAASKNLSAFERAWRKYGMIAYIAHMCVAIPVSLIPTLVKAKFQLAPKAEIEHEALRVGQACARNLLSLIPFMNLKVIPYVSDEPTPTIWVSNHVSMLDTFVFLAADETLRGKNRRPIKVIYWKGLDANPICRILFSMAGFIPVDMEDNGNGNPNEYHPKSFKQMMKSTKQAITEGFDVLVLPEGQLNPRPEEGLQPIFPGAFALAKSSHRPIQLVALHGCHNMWHADENIGMKVVSRDVTIKAYPPLKNCETYEDFREAFTEVVGSFGSSGYDIPDDELRKWMDL</sequence>
<keyword evidence="4" id="KW-0443">Lipid metabolism</keyword>
<dbReference type="GO" id="GO:0006629">
    <property type="term" value="P:lipid metabolic process"/>
    <property type="evidence" value="ECO:0007669"/>
    <property type="project" value="UniProtKB-KW"/>
</dbReference>
<evidence type="ECO:0000256" key="3">
    <source>
        <dbReference type="ARBA" id="ARBA00022679"/>
    </source>
</evidence>
<evidence type="ECO:0000256" key="1">
    <source>
        <dbReference type="ARBA" id="ARBA00005189"/>
    </source>
</evidence>
<keyword evidence="5" id="KW-0012">Acyltransferase</keyword>
<organism evidence="8 9">
    <name type="scientific">Cyclotella atomus</name>
    <dbReference type="NCBI Taxonomy" id="382360"/>
    <lineage>
        <taxon>Eukaryota</taxon>
        <taxon>Sar</taxon>
        <taxon>Stramenopiles</taxon>
        <taxon>Ochrophyta</taxon>
        <taxon>Bacillariophyta</taxon>
        <taxon>Coscinodiscophyceae</taxon>
        <taxon>Thalassiosirophycidae</taxon>
        <taxon>Stephanodiscales</taxon>
        <taxon>Stephanodiscaceae</taxon>
        <taxon>Cyclotella</taxon>
    </lineage>
</organism>
<evidence type="ECO:0000313" key="9">
    <source>
        <dbReference type="Proteomes" id="UP001530400"/>
    </source>
</evidence>
<evidence type="ECO:0000256" key="4">
    <source>
        <dbReference type="ARBA" id="ARBA00023098"/>
    </source>
</evidence>
<keyword evidence="6" id="KW-0732">Signal</keyword>
<dbReference type="SUPFAM" id="SSF69593">
    <property type="entry name" value="Glycerol-3-phosphate (1)-acyltransferase"/>
    <property type="match status" value="1"/>
</dbReference>
<evidence type="ECO:0000313" key="8">
    <source>
        <dbReference type="EMBL" id="KAL3770589.1"/>
    </source>
</evidence>
<keyword evidence="9" id="KW-1185">Reference proteome</keyword>
<feature type="domain" description="Phospholipid/glycerol acyltransferase" evidence="7">
    <location>
        <begin position="144"/>
        <end position="277"/>
    </location>
</feature>
<gene>
    <name evidence="8" type="ORF">ACHAWO_000949</name>
</gene>
<dbReference type="InterPro" id="IPR002123">
    <property type="entry name" value="Plipid/glycerol_acylTrfase"/>
</dbReference>
<evidence type="ECO:0000256" key="6">
    <source>
        <dbReference type="SAM" id="SignalP"/>
    </source>
</evidence>
<accession>A0ABD3N3B4</accession>
<evidence type="ECO:0000256" key="2">
    <source>
        <dbReference type="ARBA" id="ARBA00022516"/>
    </source>
</evidence>
<dbReference type="SMART" id="SM00563">
    <property type="entry name" value="PlsC"/>
    <property type="match status" value="1"/>
</dbReference>
<feature type="chain" id="PRO_5044883258" description="Phospholipid/glycerol acyltransferase domain-containing protein" evidence="6">
    <location>
        <begin position="19"/>
        <end position="342"/>
    </location>
</feature>
<dbReference type="Proteomes" id="UP001530400">
    <property type="component" value="Unassembled WGS sequence"/>
</dbReference>
<dbReference type="GO" id="GO:0016746">
    <property type="term" value="F:acyltransferase activity"/>
    <property type="evidence" value="ECO:0007669"/>
    <property type="project" value="UniProtKB-KW"/>
</dbReference>
<comment type="pathway">
    <text evidence="1">Lipid metabolism.</text>
</comment>
<keyword evidence="2" id="KW-0444">Lipid biosynthesis</keyword>
<evidence type="ECO:0000259" key="7">
    <source>
        <dbReference type="SMART" id="SM00563"/>
    </source>
</evidence>
<dbReference type="PANTHER" id="PTHR10434">
    <property type="entry name" value="1-ACYL-SN-GLYCEROL-3-PHOSPHATE ACYLTRANSFERASE"/>
    <property type="match status" value="1"/>
</dbReference>
<dbReference type="EMBL" id="JALLPJ020001307">
    <property type="protein sequence ID" value="KAL3770589.1"/>
    <property type="molecule type" value="Genomic_DNA"/>
</dbReference>
<dbReference type="Pfam" id="PF01553">
    <property type="entry name" value="Acyltransferase"/>
    <property type="match status" value="1"/>
</dbReference>
<dbReference type="PANTHER" id="PTHR10434:SF64">
    <property type="entry name" value="1-ACYL-SN-GLYCEROL-3-PHOSPHATE ACYLTRANSFERASE-RELATED"/>
    <property type="match status" value="1"/>
</dbReference>
<proteinExistence type="predicted"/>
<keyword evidence="3" id="KW-0808">Transferase</keyword>
<dbReference type="CDD" id="cd07989">
    <property type="entry name" value="LPLAT_AGPAT-like"/>
    <property type="match status" value="1"/>
</dbReference>
<evidence type="ECO:0000256" key="5">
    <source>
        <dbReference type="ARBA" id="ARBA00023315"/>
    </source>
</evidence>
<feature type="signal peptide" evidence="6">
    <location>
        <begin position="1"/>
        <end position="18"/>
    </location>
</feature>
<comment type="caution">
    <text evidence="8">The sequence shown here is derived from an EMBL/GenBank/DDBJ whole genome shotgun (WGS) entry which is preliminary data.</text>
</comment>